<dbReference type="InterPro" id="IPR014271">
    <property type="entry name" value="CHP02922"/>
</dbReference>
<evidence type="ECO:0000313" key="1">
    <source>
        <dbReference type="EMBL" id="RLV58414.1"/>
    </source>
</evidence>
<keyword evidence="2" id="KW-1185">Reference proteome</keyword>
<proteinExistence type="predicted"/>
<accession>A0A3L8PT38</accession>
<gene>
    <name evidence="1" type="ORF">D5018_17515</name>
</gene>
<dbReference type="AlphaFoldDB" id="A0A3L8PT38"/>
<comment type="caution">
    <text evidence="1">The sequence shown here is derived from an EMBL/GenBank/DDBJ whole genome shotgun (WGS) entry which is preliminary data.</text>
</comment>
<dbReference type="EMBL" id="QZEI01000074">
    <property type="protein sequence ID" value="RLV58414.1"/>
    <property type="molecule type" value="Genomic_DNA"/>
</dbReference>
<dbReference type="Proteomes" id="UP000281474">
    <property type="component" value="Unassembled WGS sequence"/>
</dbReference>
<dbReference type="Pfam" id="PF09558">
    <property type="entry name" value="DUF2375"/>
    <property type="match status" value="1"/>
</dbReference>
<reference evidence="1 2" key="1">
    <citation type="submission" date="2018-09" db="EMBL/GenBank/DDBJ databases">
        <title>Phylogeny of the Shewanellaceae, and recommendation for two new genera, Pseudoshewanella and Parashewanella.</title>
        <authorList>
            <person name="Wang G."/>
        </authorList>
    </citation>
    <scope>NUCLEOTIDE SEQUENCE [LARGE SCALE GENOMIC DNA]</scope>
    <source>
        <strain evidence="1 2">C51</strain>
    </source>
</reference>
<dbReference type="RefSeq" id="WP_121840284.1">
    <property type="nucleotide sequence ID" value="NZ_ML014823.1"/>
</dbReference>
<protein>
    <submittedName>
        <fullName evidence="1">DUF2375 domain-containing protein</fullName>
    </submittedName>
</protein>
<name>A0A3L8PT38_9GAMM</name>
<dbReference type="OrthoDB" id="6228741at2"/>
<organism evidence="1 2">
    <name type="scientific">Parashewanella curva</name>
    <dbReference type="NCBI Taxonomy" id="2338552"/>
    <lineage>
        <taxon>Bacteria</taxon>
        <taxon>Pseudomonadati</taxon>
        <taxon>Pseudomonadota</taxon>
        <taxon>Gammaproteobacteria</taxon>
        <taxon>Alteromonadales</taxon>
        <taxon>Shewanellaceae</taxon>
        <taxon>Parashewanella</taxon>
    </lineage>
</organism>
<sequence>MKTKTVTVLYYAEPTNIEIKAETLKNLPYEDQNSRVKLPDNFKANKLIIAVLEGEVRLLNYLCERAEKD</sequence>
<evidence type="ECO:0000313" key="2">
    <source>
        <dbReference type="Proteomes" id="UP000281474"/>
    </source>
</evidence>